<evidence type="ECO:0000256" key="10">
    <source>
        <dbReference type="SAM" id="SignalP"/>
    </source>
</evidence>
<dbReference type="InterPro" id="IPR012334">
    <property type="entry name" value="Pectin_lyas_fold"/>
</dbReference>
<dbReference type="Gene3D" id="2.160.20.10">
    <property type="entry name" value="Single-stranded right-handed beta-helix, Pectin lyase-like"/>
    <property type="match status" value="1"/>
</dbReference>
<keyword evidence="10" id="KW-0732">Signal</keyword>
<evidence type="ECO:0000256" key="6">
    <source>
        <dbReference type="ARBA" id="ARBA00023295"/>
    </source>
</evidence>
<dbReference type="AlphaFoldDB" id="A0A328DUA0"/>
<dbReference type="Proteomes" id="UP000249390">
    <property type="component" value="Unassembled WGS sequence"/>
</dbReference>
<keyword evidence="5 9" id="KW-0378">Hydrolase</keyword>
<dbReference type="GO" id="GO:0004650">
    <property type="term" value="F:polygalacturonase activity"/>
    <property type="evidence" value="ECO:0007669"/>
    <property type="project" value="InterPro"/>
</dbReference>
<keyword evidence="7" id="KW-0961">Cell wall biogenesis/degradation</keyword>
<organism evidence="11 12">
    <name type="scientific">Cuscuta australis</name>
    <dbReference type="NCBI Taxonomy" id="267555"/>
    <lineage>
        <taxon>Eukaryota</taxon>
        <taxon>Viridiplantae</taxon>
        <taxon>Streptophyta</taxon>
        <taxon>Embryophyta</taxon>
        <taxon>Tracheophyta</taxon>
        <taxon>Spermatophyta</taxon>
        <taxon>Magnoliopsida</taxon>
        <taxon>eudicotyledons</taxon>
        <taxon>Gunneridae</taxon>
        <taxon>Pentapetalae</taxon>
        <taxon>asterids</taxon>
        <taxon>lamiids</taxon>
        <taxon>Solanales</taxon>
        <taxon>Convolvulaceae</taxon>
        <taxon>Cuscuteae</taxon>
        <taxon>Cuscuta</taxon>
        <taxon>Cuscuta subgen. Grammica</taxon>
        <taxon>Cuscuta sect. Cleistogrammica</taxon>
    </lineage>
</organism>
<comment type="subcellular location">
    <subcellularLocation>
        <location evidence="1">Secreted</location>
        <location evidence="1">Cell wall</location>
    </subcellularLocation>
</comment>
<evidence type="ECO:0000313" key="12">
    <source>
        <dbReference type="Proteomes" id="UP000249390"/>
    </source>
</evidence>
<dbReference type="PROSITE" id="PS00502">
    <property type="entry name" value="POLYGALACTURONASE"/>
    <property type="match status" value="1"/>
</dbReference>
<accession>A0A328DUA0</accession>
<dbReference type="GO" id="GO:0005975">
    <property type="term" value="P:carbohydrate metabolic process"/>
    <property type="evidence" value="ECO:0007669"/>
    <property type="project" value="InterPro"/>
</dbReference>
<dbReference type="InterPro" id="IPR011050">
    <property type="entry name" value="Pectin_lyase_fold/virulence"/>
</dbReference>
<evidence type="ECO:0000313" key="11">
    <source>
        <dbReference type="EMBL" id="RAL47969.1"/>
    </source>
</evidence>
<dbReference type="InterPro" id="IPR000743">
    <property type="entry name" value="Glyco_hydro_28"/>
</dbReference>
<protein>
    <recommendedName>
        <fullName evidence="13">Polygalacturonase</fullName>
    </recommendedName>
</protein>
<evidence type="ECO:0000256" key="7">
    <source>
        <dbReference type="ARBA" id="ARBA00023316"/>
    </source>
</evidence>
<evidence type="ECO:0008006" key="13">
    <source>
        <dbReference type="Google" id="ProtNLM"/>
    </source>
</evidence>
<evidence type="ECO:0000256" key="9">
    <source>
        <dbReference type="RuleBase" id="RU361169"/>
    </source>
</evidence>
<keyword evidence="6 9" id="KW-0326">Glycosidase</keyword>
<feature type="chain" id="PRO_5016368701" description="Polygalacturonase" evidence="10">
    <location>
        <begin position="24"/>
        <end position="393"/>
    </location>
</feature>
<dbReference type="InterPro" id="IPR006626">
    <property type="entry name" value="PbH1"/>
</dbReference>
<evidence type="ECO:0000256" key="1">
    <source>
        <dbReference type="ARBA" id="ARBA00004191"/>
    </source>
</evidence>
<name>A0A328DUA0_9ASTE</name>
<dbReference type="Pfam" id="PF00295">
    <property type="entry name" value="Glyco_hydro_28"/>
    <property type="match status" value="1"/>
</dbReference>
<evidence type="ECO:0000256" key="3">
    <source>
        <dbReference type="ARBA" id="ARBA00022512"/>
    </source>
</evidence>
<feature type="active site" evidence="8">
    <location>
        <position position="236"/>
    </location>
</feature>
<comment type="caution">
    <text evidence="11">The sequence shown here is derived from an EMBL/GenBank/DDBJ whole genome shotgun (WGS) entry which is preliminary data.</text>
</comment>
<evidence type="ECO:0000256" key="8">
    <source>
        <dbReference type="PROSITE-ProRule" id="PRU10052"/>
    </source>
</evidence>
<sequence>MNCSKFLIVFTFAIFLVAHSGESAVITIAAKPNADIAADLLSAWKEACAAPTGGIIVIPKGTFPMTQVQLSGPCKGPIELQNQATLKAPDDPKTLDSTKEWLTVQNVDRFTLSGTGVFDGQGAKSWGQNDCKKSGSCNKLPNNLSFNFLTNSLIRDITSLDSKLFHVNVLGGKNLTFDHVTITAPGTSPNTDGIHIAKIVDVSVKDSTIGTGDDCISIGDGTENLHITGVTCGPGHGISIGSLGKTPGEEPVKGVFLEKCTFVKTDNGVRIKTWPDSHPGVVTDVHYTDLTMKDVKNPIVIDQEYCPNNACTKVKPSQVKISKVSYKGVTGTSATEDAVIFACSSGVPCEGVDVGDIDLTFSGGAAKSVCTNVKPTFTGKQNPALCATKAASA</sequence>
<dbReference type="SUPFAM" id="SSF51126">
    <property type="entry name" value="Pectin lyase-like"/>
    <property type="match status" value="1"/>
</dbReference>
<keyword evidence="3" id="KW-0134">Cell wall</keyword>
<dbReference type="SMART" id="SM00710">
    <property type="entry name" value="PbH1"/>
    <property type="match status" value="5"/>
</dbReference>
<dbReference type="PANTHER" id="PTHR31375">
    <property type="match status" value="1"/>
</dbReference>
<feature type="signal peptide" evidence="10">
    <location>
        <begin position="1"/>
        <end position="23"/>
    </location>
</feature>
<keyword evidence="12" id="KW-1185">Reference proteome</keyword>
<evidence type="ECO:0000256" key="5">
    <source>
        <dbReference type="ARBA" id="ARBA00022801"/>
    </source>
</evidence>
<proteinExistence type="inferred from homology"/>
<evidence type="ECO:0000256" key="4">
    <source>
        <dbReference type="ARBA" id="ARBA00022525"/>
    </source>
</evidence>
<evidence type="ECO:0000256" key="2">
    <source>
        <dbReference type="ARBA" id="ARBA00008834"/>
    </source>
</evidence>
<dbReference type="EMBL" id="NQVE01000106">
    <property type="protein sequence ID" value="RAL47969.1"/>
    <property type="molecule type" value="Genomic_DNA"/>
</dbReference>
<comment type="similarity">
    <text evidence="2 9">Belongs to the glycosyl hydrolase 28 family.</text>
</comment>
<dbReference type="GO" id="GO:0071555">
    <property type="term" value="P:cell wall organization"/>
    <property type="evidence" value="ECO:0007669"/>
    <property type="project" value="UniProtKB-KW"/>
</dbReference>
<keyword evidence="4" id="KW-0964">Secreted</keyword>
<reference evidence="11 12" key="1">
    <citation type="submission" date="2018-06" db="EMBL/GenBank/DDBJ databases">
        <title>The Genome of Cuscuta australis (Dodder) Provides Insight into the Evolution of Plant Parasitism.</title>
        <authorList>
            <person name="Liu H."/>
        </authorList>
    </citation>
    <scope>NUCLEOTIDE SEQUENCE [LARGE SCALE GENOMIC DNA]</scope>
    <source>
        <strain evidence="12">cv. Yunnan</strain>
        <tissue evidence="11">Vines</tissue>
    </source>
</reference>
<dbReference type="FunFam" id="2.160.20.10:FF:000004">
    <property type="entry name" value="Pectin lyase-like superfamily protein"/>
    <property type="match status" value="1"/>
</dbReference>
<gene>
    <name evidence="11" type="ORF">DM860_015756</name>
</gene>